<proteinExistence type="predicted"/>
<accession>A0A3N6P5A3</accession>
<dbReference type="EMBL" id="REFY01000001">
    <property type="protein sequence ID" value="RQG93259.1"/>
    <property type="molecule type" value="Genomic_DNA"/>
</dbReference>
<keyword evidence="2" id="KW-1185">Reference proteome</keyword>
<evidence type="ECO:0000313" key="1">
    <source>
        <dbReference type="EMBL" id="RQG93259.1"/>
    </source>
</evidence>
<dbReference type="AlphaFoldDB" id="A0A3N6P5A3"/>
<protein>
    <submittedName>
        <fullName evidence="1">Uncharacterized protein</fullName>
    </submittedName>
</protein>
<sequence length="88" mass="10519">MEMFLQSPVLVNGFPYLSDQFFRRRSRISRDMRCELQNKLFELLGFCQKRCDTLRALVQHDALVCYTPMVVYHWLGGVIVRPQKIFVY</sequence>
<reference evidence="1 2" key="1">
    <citation type="submission" date="2018-10" db="EMBL/GenBank/DDBJ databases">
        <title>Natrarchaeobius chitinivorans gen. nov., sp. nov., and Natrarchaeobius haloalkaliphilus sp. nov., alkaliphilic, chitin-utilizing haloarchaea from hypersaline alkaline lakes.</title>
        <authorList>
            <person name="Sorokin D.Y."/>
            <person name="Elcheninov A.G."/>
            <person name="Kostrikina N.A."/>
            <person name="Bale N.J."/>
            <person name="Sinninghe Damste J.S."/>
            <person name="Khijniak T.V."/>
            <person name="Kublanov I.V."/>
            <person name="Toshchakov S.V."/>
        </authorList>
    </citation>
    <scope>NUCLEOTIDE SEQUENCE [LARGE SCALE GENOMIC DNA]</scope>
    <source>
        <strain evidence="1 2">AArcht-Sl</strain>
    </source>
</reference>
<evidence type="ECO:0000313" key="2">
    <source>
        <dbReference type="Proteomes" id="UP000273828"/>
    </source>
</evidence>
<comment type="caution">
    <text evidence="1">The sequence shown here is derived from an EMBL/GenBank/DDBJ whole genome shotgun (WGS) entry which is preliminary data.</text>
</comment>
<gene>
    <name evidence="1" type="ORF">EA462_03445</name>
</gene>
<name>A0A3N6P5A3_9EURY</name>
<dbReference type="Proteomes" id="UP000273828">
    <property type="component" value="Unassembled WGS sequence"/>
</dbReference>
<organism evidence="1 2">
    <name type="scientific">Natrarchaeobius halalkaliphilus</name>
    <dbReference type="NCBI Taxonomy" id="1679091"/>
    <lineage>
        <taxon>Archaea</taxon>
        <taxon>Methanobacteriati</taxon>
        <taxon>Methanobacteriota</taxon>
        <taxon>Stenosarchaea group</taxon>
        <taxon>Halobacteria</taxon>
        <taxon>Halobacteriales</taxon>
        <taxon>Natrialbaceae</taxon>
        <taxon>Natrarchaeobius</taxon>
    </lineage>
</organism>